<dbReference type="InterPro" id="IPR003660">
    <property type="entry name" value="HAMP_dom"/>
</dbReference>
<dbReference type="InterPro" id="IPR004089">
    <property type="entry name" value="MCPsignal_dom"/>
</dbReference>
<organism evidence="10 11">
    <name type="scientific">Sediminibacillus halophilus</name>
    <dbReference type="NCBI Taxonomy" id="482461"/>
    <lineage>
        <taxon>Bacteria</taxon>
        <taxon>Bacillati</taxon>
        <taxon>Bacillota</taxon>
        <taxon>Bacilli</taxon>
        <taxon>Bacillales</taxon>
        <taxon>Bacillaceae</taxon>
        <taxon>Sediminibacillus</taxon>
    </lineage>
</organism>
<dbReference type="OrthoDB" id="2168386at2"/>
<comment type="subcellular location">
    <subcellularLocation>
        <location evidence="1">Cell membrane</location>
    </subcellularLocation>
</comment>
<evidence type="ECO:0000256" key="2">
    <source>
        <dbReference type="ARBA" id="ARBA00022475"/>
    </source>
</evidence>
<reference evidence="11" key="1">
    <citation type="submission" date="2016-10" db="EMBL/GenBank/DDBJ databases">
        <authorList>
            <person name="Varghese N."/>
            <person name="Submissions S."/>
        </authorList>
    </citation>
    <scope>NUCLEOTIDE SEQUENCE [LARGE SCALE GENOMIC DNA]</scope>
    <source>
        <strain evidence="11">CGMCC 1.6199</strain>
    </source>
</reference>
<accession>A0A1G9R155</accession>
<dbReference type="Pfam" id="PF12729">
    <property type="entry name" value="4HB_MCP_1"/>
    <property type="match status" value="1"/>
</dbReference>
<dbReference type="SUPFAM" id="SSF58104">
    <property type="entry name" value="Methyl-accepting chemotaxis protein (MCP) signaling domain"/>
    <property type="match status" value="1"/>
</dbReference>
<keyword evidence="7" id="KW-1133">Transmembrane helix</keyword>
<evidence type="ECO:0000313" key="11">
    <source>
        <dbReference type="Proteomes" id="UP000182347"/>
    </source>
</evidence>
<keyword evidence="7" id="KW-0812">Transmembrane</keyword>
<gene>
    <name evidence="10" type="ORF">SAMN05216244_1758</name>
</gene>
<evidence type="ECO:0000256" key="3">
    <source>
        <dbReference type="ARBA" id="ARBA00023136"/>
    </source>
</evidence>
<name>A0A1G9R155_9BACI</name>
<dbReference type="CDD" id="cd11386">
    <property type="entry name" value="MCP_signal"/>
    <property type="match status" value="1"/>
</dbReference>
<evidence type="ECO:0000313" key="10">
    <source>
        <dbReference type="EMBL" id="SDM16840.1"/>
    </source>
</evidence>
<evidence type="ECO:0000259" key="8">
    <source>
        <dbReference type="PROSITE" id="PS50111"/>
    </source>
</evidence>
<dbReference type="Gene3D" id="6.10.340.10">
    <property type="match status" value="1"/>
</dbReference>
<comment type="similarity">
    <text evidence="5">Belongs to the methyl-accepting chemotaxis (MCP) protein family.</text>
</comment>
<dbReference type="EMBL" id="FNHF01000002">
    <property type="protein sequence ID" value="SDM16840.1"/>
    <property type="molecule type" value="Genomic_DNA"/>
</dbReference>
<dbReference type="Pfam" id="PF00672">
    <property type="entry name" value="HAMP"/>
    <property type="match status" value="1"/>
</dbReference>
<dbReference type="PROSITE" id="PS50885">
    <property type="entry name" value="HAMP"/>
    <property type="match status" value="1"/>
</dbReference>
<keyword evidence="11" id="KW-1185">Reference proteome</keyword>
<dbReference type="RefSeq" id="WP_074598468.1">
    <property type="nucleotide sequence ID" value="NZ_FNHF01000002.1"/>
</dbReference>
<dbReference type="GO" id="GO:0007165">
    <property type="term" value="P:signal transduction"/>
    <property type="evidence" value="ECO:0007669"/>
    <property type="project" value="UniProtKB-KW"/>
</dbReference>
<evidence type="ECO:0000256" key="7">
    <source>
        <dbReference type="SAM" id="Phobius"/>
    </source>
</evidence>
<evidence type="ECO:0000256" key="4">
    <source>
        <dbReference type="ARBA" id="ARBA00023224"/>
    </source>
</evidence>
<feature type="transmembrane region" description="Helical" evidence="7">
    <location>
        <begin position="187"/>
        <end position="209"/>
    </location>
</feature>
<proteinExistence type="inferred from homology"/>
<dbReference type="Gene3D" id="1.10.287.950">
    <property type="entry name" value="Methyl-accepting chemotaxis protein"/>
    <property type="match status" value="1"/>
</dbReference>
<dbReference type="STRING" id="482461.SAMN05216244_1758"/>
<dbReference type="AlphaFoldDB" id="A0A1G9R155"/>
<keyword evidence="2" id="KW-1003">Cell membrane</keyword>
<keyword evidence="3 7" id="KW-0472">Membrane</keyword>
<dbReference type="GO" id="GO:0006935">
    <property type="term" value="P:chemotaxis"/>
    <property type="evidence" value="ECO:0007669"/>
    <property type="project" value="UniProtKB-ARBA"/>
</dbReference>
<dbReference type="SMART" id="SM00304">
    <property type="entry name" value="HAMP"/>
    <property type="match status" value="1"/>
</dbReference>
<dbReference type="Proteomes" id="UP000182347">
    <property type="component" value="Unassembled WGS sequence"/>
</dbReference>
<evidence type="ECO:0000256" key="1">
    <source>
        <dbReference type="ARBA" id="ARBA00004236"/>
    </source>
</evidence>
<dbReference type="GO" id="GO:0005886">
    <property type="term" value="C:plasma membrane"/>
    <property type="evidence" value="ECO:0007669"/>
    <property type="project" value="UniProtKB-SubCell"/>
</dbReference>
<dbReference type="InterPro" id="IPR024478">
    <property type="entry name" value="HlyB_4HB_MCP"/>
</dbReference>
<keyword evidence="4 6" id="KW-0807">Transducer</keyword>
<sequence length="564" mass="61406">MKLFQFKRLRTKILAGFSIIILLVIGFGLYNFLSQEKVNKDTESIVSEQLPLLIADERAAFTIAEMIALTRGYVIYGDPEYLEQFDQYAEELEEMEKTILALSDNEQVKQLVEKGDEWETTVRDQVFDVYKNGNEDQAISNLSLQVKPLARELMNGFNEMAEHRESEIKSVGDGLVTSGKTTQLTSVAISILVAVLGILIAIMTARMITNPVSRVMKRMKLVAEGDLSHEPLKVHSRDEVGQLVTAVNQMNENMRELVTEITSVSTTVSGQSEELSQSANEVKEGSNQVAVTMEELSSGSESQANTTTDLAASMAGFTDKIKEAHENGNTIHEKSERVLELSEEGNRMMNSSITQMNKIDSIVKNAVDKVKGLDNQSKEISKLVGVIKDIAEQTNLLALNAAIEAARAGEQGKGFAVVADEVRKLAEQVSSSVTDITGIVTSIQEESGSVAEALQGGYDEVENGTAQIKTTGKTFDGINYSINEMVDSVTVITGNLTSIVEKSGQMSQSIEDIAAVSEESAAGIEETSASIQQTSSSMEEIAGRSTELSKLAENLNELIGRFKV</sequence>
<evidence type="ECO:0000256" key="5">
    <source>
        <dbReference type="ARBA" id="ARBA00029447"/>
    </source>
</evidence>
<dbReference type="PANTHER" id="PTHR32089">
    <property type="entry name" value="METHYL-ACCEPTING CHEMOTAXIS PROTEIN MCPB"/>
    <property type="match status" value="1"/>
</dbReference>
<feature type="domain" description="Methyl-accepting transducer" evidence="8">
    <location>
        <begin position="278"/>
        <end position="528"/>
    </location>
</feature>
<dbReference type="CDD" id="cd06225">
    <property type="entry name" value="HAMP"/>
    <property type="match status" value="1"/>
</dbReference>
<dbReference type="PROSITE" id="PS50111">
    <property type="entry name" value="CHEMOTAXIS_TRANSDUC_2"/>
    <property type="match status" value="1"/>
</dbReference>
<dbReference type="Pfam" id="PF00015">
    <property type="entry name" value="MCPsignal"/>
    <property type="match status" value="1"/>
</dbReference>
<feature type="transmembrane region" description="Helical" evidence="7">
    <location>
        <begin position="12"/>
        <end position="33"/>
    </location>
</feature>
<dbReference type="PANTHER" id="PTHR32089:SF112">
    <property type="entry name" value="LYSOZYME-LIKE PROTEIN-RELATED"/>
    <property type="match status" value="1"/>
</dbReference>
<dbReference type="FunFam" id="1.10.287.950:FF:000001">
    <property type="entry name" value="Methyl-accepting chemotaxis sensory transducer"/>
    <property type="match status" value="1"/>
</dbReference>
<dbReference type="SMART" id="SM00283">
    <property type="entry name" value="MA"/>
    <property type="match status" value="1"/>
</dbReference>
<protein>
    <submittedName>
        <fullName evidence="10">Methyl-accepting chemotaxis protein</fullName>
    </submittedName>
</protein>
<evidence type="ECO:0000259" key="9">
    <source>
        <dbReference type="PROSITE" id="PS50885"/>
    </source>
</evidence>
<evidence type="ECO:0000256" key="6">
    <source>
        <dbReference type="PROSITE-ProRule" id="PRU00284"/>
    </source>
</evidence>
<feature type="domain" description="HAMP" evidence="9">
    <location>
        <begin position="206"/>
        <end position="259"/>
    </location>
</feature>